<dbReference type="Pfam" id="PF00515">
    <property type="entry name" value="TPR_1"/>
    <property type="match status" value="1"/>
</dbReference>
<keyword evidence="2 3" id="KW-0802">TPR repeat</keyword>
<dbReference type="RefSeq" id="WP_264283060.1">
    <property type="nucleotide sequence ID" value="NZ_CP107006.1"/>
</dbReference>
<evidence type="ECO:0000313" key="5">
    <source>
        <dbReference type="EMBL" id="UYQ95300.1"/>
    </source>
</evidence>
<evidence type="ECO:0000256" key="3">
    <source>
        <dbReference type="PROSITE-ProRule" id="PRU00339"/>
    </source>
</evidence>
<keyword evidence="4" id="KW-0812">Transmembrane</keyword>
<feature type="transmembrane region" description="Helical" evidence="4">
    <location>
        <begin position="354"/>
        <end position="376"/>
    </location>
</feature>
<keyword evidence="4" id="KW-0472">Membrane</keyword>
<dbReference type="SMART" id="SM00028">
    <property type="entry name" value="TPR"/>
    <property type="match status" value="5"/>
</dbReference>
<dbReference type="InterPro" id="IPR051685">
    <property type="entry name" value="Ycf3/AcsC/BcsC/TPR_MFPF"/>
</dbReference>
<dbReference type="Pfam" id="PF14559">
    <property type="entry name" value="TPR_19"/>
    <property type="match status" value="1"/>
</dbReference>
<dbReference type="InterPro" id="IPR011990">
    <property type="entry name" value="TPR-like_helical_dom_sf"/>
</dbReference>
<dbReference type="InterPro" id="IPR019734">
    <property type="entry name" value="TPR_rpt"/>
</dbReference>
<accession>A0ABY6J6K5</accession>
<reference evidence="5" key="1">
    <citation type="submission" date="2022-10" db="EMBL/GenBank/DDBJ databases">
        <title>Chitinophaga sp. nov., isolated from soil.</title>
        <authorList>
            <person name="Jeon C.O."/>
        </authorList>
    </citation>
    <scope>NUCLEOTIDE SEQUENCE</scope>
    <source>
        <strain evidence="5">R8</strain>
    </source>
</reference>
<dbReference type="PANTHER" id="PTHR44943:SF5">
    <property type="entry name" value="BLL7697 PROTEIN"/>
    <property type="match status" value="1"/>
</dbReference>
<feature type="transmembrane region" description="Helical" evidence="4">
    <location>
        <begin position="303"/>
        <end position="320"/>
    </location>
</feature>
<gene>
    <name evidence="5" type="ORF">MKQ68_09345</name>
</gene>
<feature type="transmembrane region" description="Helical" evidence="4">
    <location>
        <begin position="237"/>
        <end position="255"/>
    </location>
</feature>
<evidence type="ECO:0000256" key="1">
    <source>
        <dbReference type="ARBA" id="ARBA00022737"/>
    </source>
</evidence>
<dbReference type="EMBL" id="CP107006">
    <property type="protein sequence ID" value="UYQ95300.1"/>
    <property type="molecule type" value="Genomic_DNA"/>
</dbReference>
<dbReference type="SUPFAM" id="SSF48452">
    <property type="entry name" value="TPR-like"/>
    <property type="match status" value="1"/>
</dbReference>
<keyword evidence="6" id="KW-1185">Reference proteome</keyword>
<evidence type="ECO:0000256" key="2">
    <source>
        <dbReference type="ARBA" id="ARBA00022803"/>
    </source>
</evidence>
<keyword evidence="1" id="KW-0677">Repeat</keyword>
<protein>
    <submittedName>
        <fullName evidence="5">Tetratricopeptide repeat protein</fullName>
    </submittedName>
</protein>
<organism evidence="5 6">
    <name type="scientific">Chitinophaga horti</name>
    <dbReference type="NCBI Taxonomy" id="2920382"/>
    <lineage>
        <taxon>Bacteria</taxon>
        <taxon>Pseudomonadati</taxon>
        <taxon>Bacteroidota</taxon>
        <taxon>Chitinophagia</taxon>
        <taxon>Chitinophagales</taxon>
        <taxon>Chitinophagaceae</taxon>
        <taxon>Chitinophaga</taxon>
    </lineage>
</organism>
<evidence type="ECO:0000313" key="6">
    <source>
        <dbReference type="Proteomes" id="UP001162741"/>
    </source>
</evidence>
<feature type="transmembrane region" description="Helical" evidence="4">
    <location>
        <begin position="382"/>
        <end position="402"/>
    </location>
</feature>
<feature type="repeat" description="TPR" evidence="3">
    <location>
        <begin position="171"/>
        <end position="204"/>
    </location>
</feature>
<name>A0ABY6J6K5_9BACT</name>
<proteinExistence type="predicted"/>
<sequence length="406" mass="45841">MSALLERAGILVQQSRYSDAIKTLHQHLYEHSTDTEALYLLALCHLQMDAHNEAEEVIENALSISPDDDRFFYLKARVLTDRKEFKKAGEMISEAVSLNPVVPHYYGVWSQILLLQRNYAGAQRKAEEGLAFDPEDQLCLNMRSHALYSLNQREDAFSGLRTALEKNPENAYTHANMGWKYLESGRHNEALDHFREALRLDPNLDWARNGMVQAIKSKYWLYRIFLKYNFFMARQSGRMQIAIILGIYALSQLANHYVWPLYIFLTILVLSTWLIGPVSNLFLRFNTYGRYLLSPKEMKISEAVGVLLGTAVVSGILYGALGLASALALCVTAAMLTLPVATMESPEKPRNRWILRGITITIGVLGLAGVLVAILSGTELSYPLMGAIILTFAYQWVANVIAMKER</sequence>
<evidence type="ECO:0000256" key="4">
    <source>
        <dbReference type="SAM" id="Phobius"/>
    </source>
</evidence>
<dbReference type="Gene3D" id="1.25.40.10">
    <property type="entry name" value="Tetratricopeptide repeat domain"/>
    <property type="match status" value="2"/>
</dbReference>
<dbReference type="PROSITE" id="PS50005">
    <property type="entry name" value="TPR"/>
    <property type="match status" value="2"/>
</dbReference>
<dbReference type="PANTHER" id="PTHR44943">
    <property type="entry name" value="CELLULOSE SYNTHASE OPERON PROTEIN C"/>
    <property type="match status" value="1"/>
</dbReference>
<feature type="repeat" description="TPR" evidence="3">
    <location>
        <begin position="35"/>
        <end position="68"/>
    </location>
</feature>
<keyword evidence="4" id="KW-1133">Transmembrane helix</keyword>
<dbReference type="PROSITE" id="PS50293">
    <property type="entry name" value="TPR_REGION"/>
    <property type="match status" value="1"/>
</dbReference>
<feature type="transmembrane region" description="Helical" evidence="4">
    <location>
        <begin position="261"/>
        <end position="283"/>
    </location>
</feature>
<dbReference type="Proteomes" id="UP001162741">
    <property type="component" value="Chromosome"/>
</dbReference>